<organism evidence="2 3">
    <name type="scientific">Acidocella aminolytica 101 = DSM 11237</name>
    <dbReference type="NCBI Taxonomy" id="1120923"/>
    <lineage>
        <taxon>Bacteria</taxon>
        <taxon>Pseudomonadati</taxon>
        <taxon>Pseudomonadota</taxon>
        <taxon>Alphaproteobacteria</taxon>
        <taxon>Acetobacterales</taxon>
        <taxon>Acidocellaceae</taxon>
        <taxon>Acidocella</taxon>
    </lineage>
</organism>
<name>A0A0D6PGL2_9PROT</name>
<dbReference type="EMBL" id="BANC01000048">
    <property type="protein sequence ID" value="GAN80516.1"/>
    <property type="molecule type" value="Genomic_DNA"/>
</dbReference>
<proteinExistence type="predicted"/>
<keyword evidence="3" id="KW-1185">Reference proteome</keyword>
<sequence>MSTTIHNHNVLGKLGSLVMPREIQADEAQSGGLRRWFKSWQARRAVAAELYAMTDRDLNDIGLARADIPMIVRTVK</sequence>
<accession>A0A0D6PGL2</accession>
<dbReference type="InterPro" id="IPR009506">
    <property type="entry name" value="YjiS-like"/>
</dbReference>
<evidence type="ECO:0000313" key="3">
    <source>
        <dbReference type="Proteomes" id="UP000032668"/>
    </source>
</evidence>
<evidence type="ECO:0000259" key="1">
    <source>
        <dbReference type="Pfam" id="PF06568"/>
    </source>
</evidence>
<reference evidence="2 3" key="1">
    <citation type="submission" date="2012-11" db="EMBL/GenBank/DDBJ databases">
        <title>Whole genome sequence of Acidocella aminolytica 101 = DSM 11237.</title>
        <authorList>
            <person name="Azuma Y."/>
            <person name="Higashiura N."/>
            <person name="Hirakawa H."/>
            <person name="Matsushita K."/>
        </authorList>
    </citation>
    <scope>NUCLEOTIDE SEQUENCE [LARGE SCALE GENOMIC DNA]</scope>
    <source>
        <strain evidence="3">101 / DSM 11237</strain>
    </source>
</reference>
<dbReference type="Pfam" id="PF06568">
    <property type="entry name" value="YjiS-like"/>
    <property type="match status" value="1"/>
</dbReference>
<protein>
    <recommendedName>
        <fullName evidence="1">YjiS-like domain-containing protein</fullName>
    </recommendedName>
</protein>
<dbReference type="AlphaFoldDB" id="A0A0D6PGL2"/>
<dbReference type="RefSeq" id="WP_048878927.1">
    <property type="nucleotide sequence ID" value="NZ_BANC01000048.1"/>
</dbReference>
<comment type="caution">
    <text evidence="2">The sequence shown here is derived from an EMBL/GenBank/DDBJ whole genome shotgun (WGS) entry which is preliminary data.</text>
</comment>
<feature type="domain" description="YjiS-like" evidence="1">
    <location>
        <begin position="33"/>
        <end position="68"/>
    </location>
</feature>
<evidence type="ECO:0000313" key="2">
    <source>
        <dbReference type="EMBL" id="GAN80516.1"/>
    </source>
</evidence>
<dbReference type="Proteomes" id="UP000032668">
    <property type="component" value="Unassembled WGS sequence"/>
</dbReference>
<gene>
    <name evidence="2" type="ORF">Aam_049_018</name>
</gene>